<feature type="transmembrane region" description="Helical" evidence="6">
    <location>
        <begin position="360"/>
        <end position="379"/>
    </location>
</feature>
<dbReference type="SUPFAM" id="SSF103473">
    <property type="entry name" value="MFS general substrate transporter"/>
    <property type="match status" value="1"/>
</dbReference>
<proteinExistence type="inferred from homology"/>
<dbReference type="Pfam" id="PF07690">
    <property type="entry name" value="MFS_1"/>
    <property type="match status" value="1"/>
</dbReference>
<dbReference type="FunFam" id="1.20.1250.20:FF:000196">
    <property type="entry name" value="MFS toxin efflux pump (AflT)"/>
    <property type="match status" value="1"/>
</dbReference>
<keyword evidence="5 6" id="KW-0472">Membrane</keyword>
<dbReference type="AlphaFoldDB" id="A0A0A2L262"/>
<sequence>MASDNKAAYVELDHYGSKDSPPVSLKELMGREGEEQAAVSDGSDDEAHYPSVWKLIPIMAGLCCSVFCVALDNTIVATAIPKITAEFDSLDEMGWYGSAYMLTSCAVTLIFGKLYTYYSLKWTFIVALTLFELGSLVCGVTPSSTGLIIGRALAGVGAGGLFSGSILVIANLVPLRKRPIFTGLIGAVFGISSVAGPLLGGALTDHATWRWCFYINLPFGAVTAIVVGLFFQDKAPQKEITSREKLQSLDLIGTTIFLPTIVCLLLALQWGGQKYPWSNVRIIVLFVLFGVGLCAWLYVQHARQDLATVPPRIIKNRNVWGAIAYTICIGGEFFVSVYYLPLWFQAIKGASATSSGVMNLPLILGVTIFSMVSAILVTVSGYCNPFMLAASIILSIGNGLLTILEPNSGPAKWIGYQAMTGIGAGLGMQLPTIVVQAAVQEADIPVATTLVTFSQSLSGAIFVSIAQNVFQNRLVANVRKLAPMLDPAVVVEAGATKLREAFPENLHVVLRAYNNAVTQSFYIAVALSALSIFGALSLQWISVKKK</sequence>
<feature type="transmembrane region" description="Helical" evidence="6">
    <location>
        <begin position="386"/>
        <end position="404"/>
    </location>
</feature>
<feature type="transmembrane region" description="Helical" evidence="6">
    <location>
        <begin position="521"/>
        <end position="541"/>
    </location>
</feature>
<dbReference type="PROSITE" id="PS50850">
    <property type="entry name" value="MFS"/>
    <property type="match status" value="1"/>
</dbReference>
<evidence type="ECO:0000313" key="8">
    <source>
        <dbReference type="EMBL" id="KGO74119.1"/>
    </source>
</evidence>
<dbReference type="InterPro" id="IPR020846">
    <property type="entry name" value="MFS_dom"/>
</dbReference>
<accession>A0A0A2L262</accession>
<dbReference type="PANTHER" id="PTHR23501:SF199">
    <property type="entry name" value="MFS EFFLUX TRANSPORTER INPD-RELATED"/>
    <property type="match status" value="1"/>
</dbReference>
<evidence type="ECO:0000259" key="7">
    <source>
        <dbReference type="PROSITE" id="PS50850"/>
    </source>
</evidence>
<dbReference type="HOGENOM" id="CLU_000960_22_1_1"/>
<dbReference type="Proteomes" id="UP000030104">
    <property type="component" value="Unassembled WGS sequence"/>
</dbReference>
<feature type="transmembrane region" description="Helical" evidence="6">
    <location>
        <begin position="211"/>
        <end position="231"/>
    </location>
</feature>
<protein>
    <submittedName>
        <fullName evidence="8">Major facilitator superfamily domain, general substrate transporter</fullName>
    </submittedName>
</protein>
<evidence type="ECO:0000256" key="3">
    <source>
        <dbReference type="ARBA" id="ARBA00022692"/>
    </source>
</evidence>
<dbReference type="PhylomeDB" id="A0A0A2L262"/>
<dbReference type="InterPro" id="IPR011701">
    <property type="entry name" value="MFS"/>
</dbReference>
<comment type="similarity">
    <text evidence="2">Belongs to the major facilitator superfamily. TCR/Tet family.</text>
</comment>
<reference evidence="8 9" key="1">
    <citation type="journal article" date="2015" name="Mol. Plant Microbe Interact.">
        <title>Genome, transcriptome, and functional analyses of Penicillium expansum provide new insights into secondary metabolism and pathogenicity.</title>
        <authorList>
            <person name="Ballester A.R."/>
            <person name="Marcet-Houben M."/>
            <person name="Levin E."/>
            <person name="Sela N."/>
            <person name="Selma-Lazaro C."/>
            <person name="Carmona L."/>
            <person name="Wisniewski M."/>
            <person name="Droby S."/>
            <person name="Gonzalez-Candelas L."/>
            <person name="Gabaldon T."/>
        </authorList>
    </citation>
    <scope>NUCLEOTIDE SEQUENCE [LARGE SCALE GENOMIC DNA]</scope>
    <source>
        <strain evidence="8 9">PHI-1</strain>
    </source>
</reference>
<dbReference type="GO" id="GO:0005886">
    <property type="term" value="C:plasma membrane"/>
    <property type="evidence" value="ECO:0007669"/>
    <property type="project" value="TreeGrafter"/>
</dbReference>
<keyword evidence="9" id="KW-1185">Reference proteome</keyword>
<evidence type="ECO:0000256" key="1">
    <source>
        <dbReference type="ARBA" id="ARBA00004141"/>
    </source>
</evidence>
<dbReference type="CDD" id="cd17502">
    <property type="entry name" value="MFS_Azr1_MDR_like"/>
    <property type="match status" value="1"/>
</dbReference>
<dbReference type="STRING" id="40296.A0A0A2L262"/>
<feature type="transmembrane region" description="Helical" evidence="6">
    <location>
        <begin position="93"/>
        <end position="115"/>
    </location>
</feature>
<name>A0A0A2L262_PENIT</name>
<dbReference type="OrthoDB" id="10021397at2759"/>
<feature type="transmembrane region" description="Helical" evidence="6">
    <location>
        <begin position="319"/>
        <end position="340"/>
    </location>
</feature>
<feature type="transmembrane region" description="Helical" evidence="6">
    <location>
        <begin position="180"/>
        <end position="199"/>
    </location>
</feature>
<feature type="transmembrane region" description="Helical" evidence="6">
    <location>
        <begin position="251"/>
        <end position="270"/>
    </location>
</feature>
<dbReference type="PANTHER" id="PTHR23501">
    <property type="entry name" value="MAJOR FACILITATOR SUPERFAMILY"/>
    <property type="match status" value="1"/>
</dbReference>
<evidence type="ECO:0000313" key="9">
    <source>
        <dbReference type="Proteomes" id="UP000030104"/>
    </source>
</evidence>
<feature type="transmembrane region" description="Helical" evidence="6">
    <location>
        <begin position="148"/>
        <end position="173"/>
    </location>
</feature>
<dbReference type="EMBL" id="JQGA01000706">
    <property type="protein sequence ID" value="KGO74119.1"/>
    <property type="molecule type" value="Genomic_DNA"/>
</dbReference>
<comment type="caution">
    <text evidence="8">The sequence shown here is derived from an EMBL/GenBank/DDBJ whole genome shotgun (WGS) entry which is preliminary data.</text>
</comment>
<evidence type="ECO:0000256" key="5">
    <source>
        <dbReference type="ARBA" id="ARBA00023136"/>
    </source>
</evidence>
<feature type="domain" description="Major facilitator superfamily (MFS) profile" evidence="7">
    <location>
        <begin position="58"/>
        <end position="546"/>
    </location>
</feature>
<comment type="subcellular location">
    <subcellularLocation>
        <location evidence="1">Membrane</location>
        <topology evidence="1">Multi-pass membrane protein</topology>
    </subcellularLocation>
</comment>
<dbReference type="GO" id="GO:0022857">
    <property type="term" value="F:transmembrane transporter activity"/>
    <property type="evidence" value="ECO:0007669"/>
    <property type="project" value="InterPro"/>
</dbReference>
<feature type="transmembrane region" description="Helical" evidence="6">
    <location>
        <begin position="282"/>
        <end position="299"/>
    </location>
</feature>
<dbReference type="Gene3D" id="1.20.1250.20">
    <property type="entry name" value="MFS general substrate transporter like domains"/>
    <property type="match status" value="1"/>
</dbReference>
<organism evidence="8 9">
    <name type="scientific">Penicillium italicum</name>
    <name type="common">Blue mold</name>
    <dbReference type="NCBI Taxonomy" id="40296"/>
    <lineage>
        <taxon>Eukaryota</taxon>
        <taxon>Fungi</taxon>
        <taxon>Dikarya</taxon>
        <taxon>Ascomycota</taxon>
        <taxon>Pezizomycotina</taxon>
        <taxon>Eurotiomycetes</taxon>
        <taxon>Eurotiomycetidae</taxon>
        <taxon>Eurotiales</taxon>
        <taxon>Aspergillaceae</taxon>
        <taxon>Penicillium</taxon>
    </lineage>
</organism>
<feature type="transmembrane region" description="Helical" evidence="6">
    <location>
        <begin position="122"/>
        <end position="142"/>
    </location>
</feature>
<keyword evidence="4 6" id="KW-1133">Transmembrane helix</keyword>
<evidence type="ECO:0000256" key="6">
    <source>
        <dbReference type="SAM" id="Phobius"/>
    </source>
</evidence>
<dbReference type="OMA" id="YVELDHY"/>
<dbReference type="FunFam" id="1.20.1720.10:FF:000012">
    <property type="entry name" value="MFS toxin efflux pump (AflT)"/>
    <property type="match status" value="1"/>
</dbReference>
<evidence type="ECO:0000256" key="4">
    <source>
        <dbReference type="ARBA" id="ARBA00022989"/>
    </source>
</evidence>
<dbReference type="Gene3D" id="1.20.1720.10">
    <property type="entry name" value="Multidrug resistance protein D"/>
    <property type="match status" value="1"/>
</dbReference>
<dbReference type="InterPro" id="IPR036259">
    <property type="entry name" value="MFS_trans_sf"/>
</dbReference>
<evidence type="ECO:0000256" key="2">
    <source>
        <dbReference type="ARBA" id="ARBA00007520"/>
    </source>
</evidence>
<gene>
    <name evidence="8" type="ORF">PITC_021770</name>
</gene>
<feature type="transmembrane region" description="Helical" evidence="6">
    <location>
        <begin position="58"/>
        <end position="81"/>
    </location>
</feature>
<keyword evidence="3 6" id="KW-0812">Transmembrane</keyword>